<dbReference type="EMBL" id="UINC01057184">
    <property type="protein sequence ID" value="SVB78071.1"/>
    <property type="molecule type" value="Genomic_DNA"/>
</dbReference>
<feature type="region of interest" description="Disordered" evidence="1">
    <location>
        <begin position="22"/>
        <end position="55"/>
    </location>
</feature>
<proteinExistence type="predicted"/>
<gene>
    <name evidence="2" type="ORF">METZ01_LOCUS230925</name>
</gene>
<evidence type="ECO:0000313" key="2">
    <source>
        <dbReference type="EMBL" id="SVB78071.1"/>
    </source>
</evidence>
<accession>A0A382GV73</accession>
<organism evidence="2">
    <name type="scientific">marine metagenome</name>
    <dbReference type="NCBI Taxonomy" id="408172"/>
    <lineage>
        <taxon>unclassified sequences</taxon>
        <taxon>metagenomes</taxon>
        <taxon>ecological metagenomes</taxon>
    </lineage>
</organism>
<name>A0A382GV73_9ZZZZ</name>
<feature type="non-terminal residue" evidence="2">
    <location>
        <position position="1"/>
    </location>
</feature>
<sequence>VKRVVALVVVLVVSACGDRPATTAPVATSSVAPTTTQAPTATAPRATVEPATTQASITTVPTATTTATGSKYLGSYTLVDEEFGTMVTVAVDGSIRTIDSNALPDHETGDFPNNGNPNT</sequence>
<feature type="region of interest" description="Disordered" evidence="1">
    <location>
        <begin position="98"/>
        <end position="119"/>
    </location>
</feature>
<reference evidence="2" key="1">
    <citation type="submission" date="2018-05" db="EMBL/GenBank/DDBJ databases">
        <authorList>
            <person name="Lanie J.A."/>
            <person name="Ng W.-L."/>
            <person name="Kazmierczak K.M."/>
            <person name="Andrzejewski T.M."/>
            <person name="Davidsen T.M."/>
            <person name="Wayne K.J."/>
            <person name="Tettelin H."/>
            <person name="Glass J.I."/>
            <person name="Rusch D."/>
            <person name="Podicherti R."/>
            <person name="Tsui H.-C.T."/>
            <person name="Winkler M.E."/>
        </authorList>
    </citation>
    <scope>NUCLEOTIDE SEQUENCE</scope>
</reference>
<protein>
    <submittedName>
        <fullName evidence="2">Uncharacterized protein</fullName>
    </submittedName>
</protein>
<feature type="non-terminal residue" evidence="2">
    <location>
        <position position="119"/>
    </location>
</feature>
<evidence type="ECO:0000256" key="1">
    <source>
        <dbReference type="SAM" id="MobiDB-lite"/>
    </source>
</evidence>
<dbReference type="AlphaFoldDB" id="A0A382GV73"/>